<evidence type="ECO:0000256" key="5">
    <source>
        <dbReference type="ARBA" id="ARBA00023163"/>
    </source>
</evidence>
<dbReference type="Pfam" id="PF00320">
    <property type="entry name" value="GATA"/>
    <property type="match status" value="1"/>
</dbReference>
<dbReference type="GO" id="GO:0008270">
    <property type="term" value="F:zinc ion binding"/>
    <property type="evidence" value="ECO:0007669"/>
    <property type="project" value="UniProtKB-KW"/>
</dbReference>
<dbReference type="AlphaFoldDB" id="A0A1L9V7U0"/>
<feature type="compositionally biased region" description="Low complexity" evidence="7">
    <location>
        <begin position="62"/>
        <end position="72"/>
    </location>
</feature>
<sequence>MAAMPEILSKGCSMERSTCTVEDHLPAIGFLGKDAKHPVIAGSVSSPAPLISPPIMYSSQPPSYPYTTPTASNGSLPSGYISPPESRRALEEEKERQIQPQRQSLPSIHEALGNDNPLSYGGPPTSAPAQQVHPSQAPPHSTSPGFTRSGTEAPTGPPNPFSFSHQHHQQLQAEASRSSLTSINTQDSRTASLHSFNSGRSPTQSAKTGITTNSTYEYSAPPSAGGIGSPSGYAPPYSQSFSFQSQPTAPSYPSHYDARYGAWKQGAPEPVRVEEIKSGYTRSPLPGHGDSMKRHLEVYDVEASLNEITDMSTRTLDFSRHYATRAHQTQRSGPVMGSLPSLHEVEEMINVQRQNQEALLRIRHAVLTQEHAMAEQMAQRKAYKASGVDEEMAMYQEEFKGSGGFAGAEAKKRRGKAAPPGRCHSCNRAETPEWRRGPDGARTLCNACGLHYAKLTRKMGANKASALGSNLKPKTPLGSASPN</sequence>
<dbReference type="GO" id="GO:0043565">
    <property type="term" value="F:sequence-specific DNA binding"/>
    <property type="evidence" value="ECO:0007669"/>
    <property type="project" value="InterPro"/>
</dbReference>
<dbReference type="EMBL" id="KV878913">
    <property type="protein sequence ID" value="OJJ79993.1"/>
    <property type="molecule type" value="Genomic_DNA"/>
</dbReference>
<accession>A0A1L9V7U0</accession>
<feature type="compositionally biased region" description="Polar residues" evidence="7">
    <location>
        <begin position="171"/>
        <end position="209"/>
    </location>
</feature>
<organism evidence="9 10">
    <name type="scientific">Aspergillus glaucus CBS 516.65</name>
    <dbReference type="NCBI Taxonomy" id="1160497"/>
    <lineage>
        <taxon>Eukaryota</taxon>
        <taxon>Fungi</taxon>
        <taxon>Dikarya</taxon>
        <taxon>Ascomycota</taxon>
        <taxon>Pezizomycotina</taxon>
        <taxon>Eurotiomycetes</taxon>
        <taxon>Eurotiomycetidae</taxon>
        <taxon>Eurotiales</taxon>
        <taxon>Aspergillaceae</taxon>
        <taxon>Aspergillus</taxon>
        <taxon>Aspergillus subgen. Aspergillus</taxon>
    </lineage>
</organism>
<protein>
    <recommendedName>
        <fullName evidence="8">GATA-type domain-containing protein</fullName>
    </recommendedName>
</protein>
<evidence type="ECO:0000256" key="7">
    <source>
        <dbReference type="SAM" id="MobiDB-lite"/>
    </source>
</evidence>
<dbReference type="OrthoDB" id="2162994at2759"/>
<dbReference type="GO" id="GO:0006355">
    <property type="term" value="P:regulation of DNA-templated transcription"/>
    <property type="evidence" value="ECO:0007669"/>
    <property type="project" value="InterPro"/>
</dbReference>
<dbReference type="CDD" id="cd00202">
    <property type="entry name" value="ZnF_GATA"/>
    <property type="match status" value="1"/>
</dbReference>
<keyword evidence="10" id="KW-1185">Reference proteome</keyword>
<keyword evidence="3" id="KW-0862">Zinc</keyword>
<feature type="domain" description="GATA-type" evidence="8">
    <location>
        <begin position="422"/>
        <end position="452"/>
    </location>
</feature>
<gene>
    <name evidence="9" type="ORF">ASPGLDRAFT_77194</name>
</gene>
<feature type="compositionally biased region" description="Basic and acidic residues" evidence="7">
    <location>
        <begin position="85"/>
        <end position="97"/>
    </location>
</feature>
<dbReference type="InterPro" id="IPR013088">
    <property type="entry name" value="Znf_NHR/GATA"/>
</dbReference>
<dbReference type="PROSITE" id="PS00344">
    <property type="entry name" value="GATA_ZN_FINGER_1"/>
    <property type="match status" value="1"/>
</dbReference>
<dbReference type="Proteomes" id="UP000184300">
    <property type="component" value="Unassembled WGS sequence"/>
</dbReference>
<dbReference type="SMART" id="SM00401">
    <property type="entry name" value="ZnF_GATA"/>
    <property type="match status" value="1"/>
</dbReference>
<reference evidence="10" key="1">
    <citation type="journal article" date="2017" name="Genome Biol.">
        <title>Comparative genomics reveals high biological diversity and specific adaptations in the industrially and medically important fungal genus Aspergillus.</title>
        <authorList>
            <person name="de Vries R.P."/>
            <person name="Riley R."/>
            <person name="Wiebenga A."/>
            <person name="Aguilar-Osorio G."/>
            <person name="Amillis S."/>
            <person name="Uchima C.A."/>
            <person name="Anderluh G."/>
            <person name="Asadollahi M."/>
            <person name="Askin M."/>
            <person name="Barry K."/>
            <person name="Battaglia E."/>
            <person name="Bayram O."/>
            <person name="Benocci T."/>
            <person name="Braus-Stromeyer S.A."/>
            <person name="Caldana C."/>
            <person name="Canovas D."/>
            <person name="Cerqueira G.C."/>
            <person name="Chen F."/>
            <person name="Chen W."/>
            <person name="Choi C."/>
            <person name="Clum A."/>
            <person name="Dos Santos R.A."/>
            <person name="Damasio A.R."/>
            <person name="Diallinas G."/>
            <person name="Emri T."/>
            <person name="Fekete E."/>
            <person name="Flipphi M."/>
            <person name="Freyberg S."/>
            <person name="Gallo A."/>
            <person name="Gournas C."/>
            <person name="Habgood R."/>
            <person name="Hainaut M."/>
            <person name="Harispe M.L."/>
            <person name="Henrissat B."/>
            <person name="Hilden K.S."/>
            <person name="Hope R."/>
            <person name="Hossain A."/>
            <person name="Karabika E."/>
            <person name="Karaffa L."/>
            <person name="Karanyi Z."/>
            <person name="Krasevec N."/>
            <person name="Kuo A."/>
            <person name="Kusch H."/>
            <person name="LaButti K."/>
            <person name="Lagendijk E.L."/>
            <person name="Lapidus A."/>
            <person name="Levasseur A."/>
            <person name="Lindquist E."/>
            <person name="Lipzen A."/>
            <person name="Logrieco A.F."/>
            <person name="MacCabe A."/>
            <person name="Maekelae M.R."/>
            <person name="Malavazi I."/>
            <person name="Melin P."/>
            <person name="Meyer V."/>
            <person name="Mielnichuk N."/>
            <person name="Miskei M."/>
            <person name="Molnar A.P."/>
            <person name="Mule G."/>
            <person name="Ngan C.Y."/>
            <person name="Orejas M."/>
            <person name="Orosz E."/>
            <person name="Ouedraogo J.P."/>
            <person name="Overkamp K.M."/>
            <person name="Park H.-S."/>
            <person name="Perrone G."/>
            <person name="Piumi F."/>
            <person name="Punt P.J."/>
            <person name="Ram A.F."/>
            <person name="Ramon A."/>
            <person name="Rauscher S."/>
            <person name="Record E."/>
            <person name="Riano-Pachon D.M."/>
            <person name="Robert V."/>
            <person name="Roehrig J."/>
            <person name="Ruller R."/>
            <person name="Salamov A."/>
            <person name="Salih N.S."/>
            <person name="Samson R.A."/>
            <person name="Sandor E."/>
            <person name="Sanguinetti M."/>
            <person name="Schuetze T."/>
            <person name="Sepcic K."/>
            <person name="Shelest E."/>
            <person name="Sherlock G."/>
            <person name="Sophianopoulou V."/>
            <person name="Squina F.M."/>
            <person name="Sun H."/>
            <person name="Susca A."/>
            <person name="Todd R.B."/>
            <person name="Tsang A."/>
            <person name="Unkles S.E."/>
            <person name="van de Wiele N."/>
            <person name="van Rossen-Uffink D."/>
            <person name="Oliveira J.V."/>
            <person name="Vesth T.C."/>
            <person name="Visser J."/>
            <person name="Yu J.-H."/>
            <person name="Zhou M."/>
            <person name="Andersen M.R."/>
            <person name="Archer D.B."/>
            <person name="Baker S.E."/>
            <person name="Benoit I."/>
            <person name="Brakhage A.A."/>
            <person name="Braus G.H."/>
            <person name="Fischer R."/>
            <person name="Frisvad J.C."/>
            <person name="Goldman G.H."/>
            <person name="Houbraken J."/>
            <person name="Oakley B."/>
            <person name="Pocsi I."/>
            <person name="Scazzocchio C."/>
            <person name="Seiboth B."/>
            <person name="vanKuyk P.A."/>
            <person name="Wortman J."/>
            <person name="Dyer P.S."/>
            <person name="Grigoriev I.V."/>
        </authorList>
    </citation>
    <scope>NUCLEOTIDE SEQUENCE [LARGE SCALE GENOMIC DNA]</scope>
    <source>
        <strain evidence="10">CBS 516.65</strain>
    </source>
</reference>
<feature type="compositionally biased region" description="Polar residues" evidence="7">
    <location>
        <begin position="127"/>
        <end position="152"/>
    </location>
</feature>
<evidence type="ECO:0000256" key="1">
    <source>
        <dbReference type="ARBA" id="ARBA00022723"/>
    </source>
</evidence>
<dbReference type="RefSeq" id="XP_022396691.1">
    <property type="nucleotide sequence ID" value="XM_022549882.1"/>
</dbReference>
<feature type="region of interest" description="Disordered" evidence="7">
    <location>
        <begin position="62"/>
        <end position="209"/>
    </location>
</feature>
<keyword evidence="5" id="KW-0804">Transcription</keyword>
<proteinExistence type="predicted"/>
<evidence type="ECO:0000256" key="4">
    <source>
        <dbReference type="ARBA" id="ARBA00023015"/>
    </source>
</evidence>
<dbReference type="VEuPathDB" id="FungiDB:ASPGLDRAFT_77194"/>
<dbReference type="FunFam" id="3.30.50.10:FF:000043">
    <property type="entry name" value="Sexual development transcription factor NsdD"/>
    <property type="match status" value="1"/>
</dbReference>
<feature type="region of interest" description="Disordered" evidence="7">
    <location>
        <begin position="464"/>
        <end position="483"/>
    </location>
</feature>
<evidence type="ECO:0000256" key="2">
    <source>
        <dbReference type="ARBA" id="ARBA00022771"/>
    </source>
</evidence>
<keyword evidence="4" id="KW-0805">Transcription regulation</keyword>
<dbReference type="InterPro" id="IPR000679">
    <property type="entry name" value="Znf_GATA"/>
</dbReference>
<evidence type="ECO:0000313" key="10">
    <source>
        <dbReference type="Proteomes" id="UP000184300"/>
    </source>
</evidence>
<evidence type="ECO:0000313" key="9">
    <source>
        <dbReference type="EMBL" id="OJJ79993.1"/>
    </source>
</evidence>
<dbReference type="Gene3D" id="3.30.50.10">
    <property type="entry name" value="Erythroid Transcription Factor GATA-1, subunit A"/>
    <property type="match status" value="1"/>
</dbReference>
<evidence type="ECO:0000259" key="8">
    <source>
        <dbReference type="PROSITE" id="PS50114"/>
    </source>
</evidence>
<keyword evidence="2 6" id="KW-0863">Zinc-finger</keyword>
<name>A0A1L9V7U0_ASPGL</name>
<dbReference type="PROSITE" id="PS50114">
    <property type="entry name" value="GATA_ZN_FINGER_2"/>
    <property type="match status" value="1"/>
</dbReference>
<dbReference type="STRING" id="1160497.A0A1L9V7U0"/>
<dbReference type="SUPFAM" id="SSF57716">
    <property type="entry name" value="Glucocorticoid receptor-like (DNA-binding domain)"/>
    <property type="match status" value="1"/>
</dbReference>
<dbReference type="PANTHER" id="PTHR47172">
    <property type="entry name" value="OS01G0976800 PROTEIN"/>
    <property type="match status" value="1"/>
</dbReference>
<evidence type="ECO:0000256" key="3">
    <source>
        <dbReference type="ARBA" id="ARBA00022833"/>
    </source>
</evidence>
<dbReference type="GeneID" id="34466142"/>
<keyword evidence="1" id="KW-0479">Metal-binding</keyword>
<evidence type="ECO:0000256" key="6">
    <source>
        <dbReference type="PROSITE-ProRule" id="PRU00094"/>
    </source>
</evidence>
<dbReference type="PANTHER" id="PTHR47172:SF24">
    <property type="entry name" value="GATA ZINC FINGER DOMAIN-CONTAINING PROTEIN 14-RELATED"/>
    <property type="match status" value="1"/>
</dbReference>